<feature type="compositionally biased region" description="Low complexity" evidence="1">
    <location>
        <begin position="323"/>
        <end position="336"/>
    </location>
</feature>
<feature type="compositionally biased region" description="Low complexity" evidence="1">
    <location>
        <begin position="243"/>
        <end position="259"/>
    </location>
</feature>
<feature type="compositionally biased region" description="Polar residues" evidence="1">
    <location>
        <begin position="176"/>
        <end position="187"/>
    </location>
</feature>
<reference evidence="2" key="1">
    <citation type="journal article" date="2023" name="Mol. Phylogenet. Evol.">
        <title>Genome-scale phylogeny and comparative genomics of the fungal order Sordariales.</title>
        <authorList>
            <person name="Hensen N."/>
            <person name="Bonometti L."/>
            <person name="Westerberg I."/>
            <person name="Brannstrom I.O."/>
            <person name="Guillou S."/>
            <person name="Cros-Aarteil S."/>
            <person name="Calhoun S."/>
            <person name="Haridas S."/>
            <person name="Kuo A."/>
            <person name="Mondo S."/>
            <person name="Pangilinan J."/>
            <person name="Riley R."/>
            <person name="LaButti K."/>
            <person name="Andreopoulos B."/>
            <person name="Lipzen A."/>
            <person name="Chen C."/>
            <person name="Yan M."/>
            <person name="Daum C."/>
            <person name="Ng V."/>
            <person name="Clum A."/>
            <person name="Steindorff A."/>
            <person name="Ohm R.A."/>
            <person name="Martin F."/>
            <person name="Silar P."/>
            <person name="Natvig D.O."/>
            <person name="Lalanne C."/>
            <person name="Gautier V."/>
            <person name="Ament-Velasquez S.L."/>
            <person name="Kruys A."/>
            <person name="Hutchinson M.I."/>
            <person name="Powell A.J."/>
            <person name="Barry K."/>
            <person name="Miller A.N."/>
            <person name="Grigoriev I.V."/>
            <person name="Debuchy R."/>
            <person name="Gladieux P."/>
            <person name="Hiltunen Thoren M."/>
            <person name="Johannesson H."/>
        </authorList>
    </citation>
    <scope>NUCLEOTIDE SEQUENCE</scope>
    <source>
        <strain evidence="2">CBS 314.62</strain>
    </source>
</reference>
<evidence type="ECO:0000313" key="2">
    <source>
        <dbReference type="EMBL" id="KAK3682149.1"/>
    </source>
</evidence>
<dbReference type="Proteomes" id="UP001270362">
    <property type="component" value="Unassembled WGS sequence"/>
</dbReference>
<dbReference type="EMBL" id="JAULSO010000005">
    <property type="protein sequence ID" value="KAK3682149.1"/>
    <property type="molecule type" value="Genomic_DNA"/>
</dbReference>
<evidence type="ECO:0000313" key="3">
    <source>
        <dbReference type="Proteomes" id="UP001270362"/>
    </source>
</evidence>
<feature type="compositionally biased region" description="Low complexity" evidence="1">
    <location>
        <begin position="123"/>
        <end position="154"/>
    </location>
</feature>
<sequence length="463" mass="50598">MSTSMDYLKKLLPIPIGLRSKKATNQPNRNKDTNGKNPSAEAMAQKKIRNLDLWLDSLDISMPGPPADYTLEQAILDLENGVNSVLLESAFASSGTGDSKRRVLESDNTNSWDDSFDKFLLDTDSSDTLDGKKSAPSSGRSKSSGSSSSGTLSSATLDGEKTATGSAKTSDRSDSMAPSSRTVSSGTIDGEEAAPGSSKSDSSLTVSSATLGFSPRTEVSHWVTAQKKEFKSDDRIADKEAEQQQQQQQSTLTDNQSQQGKSAGSAKDSQPFKTPSPEEEWSATRQQRAAAQAAAAAAVAEVTETAPDDEARRARRGTRSLATPSTRTRPTVSTKKSLTGFHRRGRWSDTQAHDAEERFASFPREPERMSQVVTVWSVFYVVYALIDARDRAIRNNWSTGTSYYDVSSDMHCAMIFSSVTQVILLTLAMLRLTQKVSPTTRGRSGWERLDRLDQWLASMVWWK</sequence>
<dbReference type="AlphaFoldDB" id="A0AAE0X094"/>
<gene>
    <name evidence="2" type="ORF">B0T22DRAFT_539304</name>
</gene>
<feature type="region of interest" description="Disordered" evidence="1">
    <location>
        <begin position="123"/>
        <end position="344"/>
    </location>
</feature>
<feature type="compositionally biased region" description="Low complexity" evidence="1">
    <location>
        <begin position="283"/>
        <end position="305"/>
    </location>
</feature>
<organism evidence="2 3">
    <name type="scientific">Podospora appendiculata</name>
    <dbReference type="NCBI Taxonomy" id="314037"/>
    <lineage>
        <taxon>Eukaryota</taxon>
        <taxon>Fungi</taxon>
        <taxon>Dikarya</taxon>
        <taxon>Ascomycota</taxon>
        <taxon>Pezizomycotina</taxon>
        <taxon>Sordariomycetes</taxon>
        <taxon>Sordariomycetidae</taxon>
        <taxon>Sordariales</taxon>
        <taxon>Podosporaceae</taxon>
        <taxon>Podospora</taxon>
    </lineage>
</organism>
<proteinExistence type="predicted"/>
<feature type="compositionally biased region" description="Low complexity" evidence="1">
    <location>
        <begin position="197"/>
        <end position="208"/>
    </location>
</feature>
<keyword evidence="3" id="KW-1185">Reference proteome</keyword>
<feature type="compositionally biased region" description="Basic and acidic residues" evidence="1">
    <location>
        <begin position="226"/>
        <end position="242"/>
    </location>
</feature>
<reference evidence="2" key="2">
    <citation type="submission" date="2023-06" db="EMBL/GenBank/DDBJ databases">
        <authorList>
            <consortium name="Lawrence Berkeley National Laboratory"/>
            <person name="Haridas S."/>
            <person name="Hensen N."/>
            <person name="Bonometti L."/>
            <person name="Westerberg I."/>
            <person name="Brannstrom I.O."/>
            <person name="Guillou S."/>
            <person name="Cros-Aarteil S."/>
            <person name="Calhoun S."/>
            <person name="Kuo A."/>
            <person name="Mondo S."/>
            <person name="Pangilinan J."/>
            <person name="Riley R."/>
            <person name="Labutti K."/>
            <person name="Andreopoulos B."/>
            <person name="Lipzen A."/>
            <person name="Chen C."/>
            <person name="Yanf M."/>
            <person name="Daum C."/>
            <person name="Ng V."/>
            <person name="Clum A."/>
            <person name="Steindorff A."/>
            <person name="Ohm R."/>
            <person name="Martin F."/>
            <person name="Silar P."/>
            <person name="Natvig D."/>
            <person name="Lalanne C."/>
            <person name="Gautier V."/>
            <person name="Ament-Velasquez S.L."/>
            <person name="Kruys A."/>
            <person name="Hutchinson M.I."/>
            <person name="Powell A.J."/>
            <person name="Barry K."/>
            <person name="Miller A.N."/>
            <person name="Grigoriev I.V."/>
            <person name="Debuchy R."/>
            <person name="Gladieux P."/>
            <person name="Thoren M.H."/>
            <person name="Johannesson H."/>
        </authorList>
    </citation>
    <scope>NUCLEOTIDE SEQUENCE</scope>
    <source>
        <strain evidence="2">CBS 314.62</strain>
    </source>
</reference>
<accession>A0AAE0X094</accession>
<comment type="caution">
    <text evidence="2">The sequence shown here is derived from an EMBL/GenBank/DDBJ whole genome shotgun (WGS) entry which is preliminary data.</text>
</comment>
<protein>
    <submittedName>
        <fullName evidence="2">Uncharacterized protein</fullName>
    </submittedName>
</protein>
<name>A0AAE0X094_9PEZI</name>
<feature type="region of interest" description="Disordered" evidence="1">
    <location>
        <begin position="18"/>
        <end position="43"/>
    </location>
</feature>
<evidence type="ECO:0000256" key="1">
    <source>
        <dbReference type="SAM" id="MobiDB-lite"/>
    </source>
</evidence>